<dbReference type="RefSeq" id="WP_345015267.1">
    <property type="nucleotide sequence ID" value="NZ_BAAAZY010000011.1"/>
</dbReference>
<reference evidence="2" key="1">
    <citation type="journal article" date="2019" name="Int. J. Syst. Evol. Microbiol.">
        <title>The Global Catalogue of Microorganisms (GCM) 10K type strain sequencing project: providing services to taxonomists for standard genome sequencing and annotation.</title>
        <authorList>
            <consortium name="The Broad Institute Genomics Platform"/>
            <consortium name="The Broad Institute Genome Sequencing Center for Infectious Disease"/>
            <person name="Wu L."/>
            <person name="Ma J."/>
        </authorList>
    </citation>
    <scope>NUCLEOTIDE SEQUENCE [LARGE SCALE GENOMIC DNA]</scope>
    <source>
        <strain evidence="2">JCM 16925</strain>
    </source>
</reference>
<name>A0ABP7VE57_9ACTN</name>
<proteinExistence type="predicted"/>
<evidence type="ECO:0008006" key="3">
    <source>
        <dbReference type="Google" id="ProtNLM"/>
    </source>
</evidence>
<dbReference type="InterPro" id="IPR014719">
    <property type="entry name" value="Ribosomal_bL12_C/ClpS-like"/>
</dbReference>
<sequence>MVEKVGNFVRDDDPRLAEVVALVRAGKKIRAIKLYRQITGADFKEANEAVERIG</sequence>
<comment type="caution">
    <text evidence="1">The sequence shown here is derived from an EMBL/GenBank/DDBJ whole genome shotgun (WGS) entry which is preliminary data.</text>
</comment>
<evidence type="ECO:0000313" key="1">
    <source>
        <dbReference type="EMBL" id="GAA4065054.1"/>
    </source>
</evidence>
<dbReference type="Proteomes" id="UP001499984">
    <property type="component" value="Unassembled WGS sequence"/>
</dbReference>
<dbReference type="EMBL" id="BAAAZY010000011">
    <property type="protein sequence ID" value="GAA4065054.1"/>
    <property type="molecule type" value="Genomic_DNA"/>
</dbReference>
<protein>
    <recommendedName>
        <fullName evidence="3">Ribosomal protein L7/L12 C-terminal domain-containing protein</fullName>
    </recommendedName>
</protein>
<accession>A0ABP7VE57</accession>
<evidence type="ECO:0000313" key="2">
    <source>
        <dbReference type="Proteomes" id="UP001499984"/>
    </source>
</evidence>
<gene>
    <name evidence="1" type="ORF">GCM10022233_44470</name>
</gene>
<dbReference type="Gene3D" id="3.30.1390.10">
    <property type="match status" value="1"/>
</dbReference>
<organism evidence="1 2">
    <name type="scientific">Streptomyces shaanxiensis</name>
    <dbReference type="NCBI Taxonomy" id="653357"/>
    <lineage>
        <taxon>Bacteria</taxon>
        <taxon>Bacillati</taxon>
        <taxon>Actinomycetota</taxon>
        <taxon>Actinomycetes</taxon>
        <taxon>Kitasatosporales</taxon>
        <taxon>Streptomycetaceae</taxon>
        <taxon>Streptomyces</taxon>
    </lineage>
</organism>
<keyword evidence="2" id="KW-1185">Reference proteome</keyword>